<dbReference type="InterPro" id="IPR050724">
    <property type="entry name" value="Glu_Leu_Phe_Val_DH"/>
</dbReference>
<comment type="function">
    <text evidence="1">Catalyzes the reversible oxidative deamination of glutamate to alpha-ketoglutarate and ammonia.</text>
</comment>
<dbReference type="FunFam" id="3.40.50.10860:FF:000002">
    <property type="entry name" value="Glutamate dehydrogenase"/>
    <property type="match status" value="1"/>
</dbReference>
<dbReference type="InterPro" id="IPR033922">
    <property type="entry name" value="NAD_bind_Glu_DH"/>
</dbReference>
<evidence type="ECO:0000256" key="4">
    <source>
        <dbReference type="ARBA" id="ARBA00023002"/>
    </source>
</evidence>
<dbReference type="Gene3D" id="3.40.50.720">
    <property type="entry name" value="NAD(P)-binding Rossmann-like Domain"/>
    <property type="match status" value="1"/>
</dbReference>
<dbReference type="InterPro" id="IPR006097">
    <property type="entry name" value="Glu/Leu/Phe/Val/Trp_DH_dimer"/>
</dbReference>
<dbReference type="PANTHER" id="PTHR43571:SF1">
    <property type="entry name" value="NADP-SPECIFIC GLUTAMATE DEHYDROGENASE 1-RELATED"/>
    <property type="match status" value="1"/>
</dbReference>
<evidence type="ECO:0000256" key="7">
    <source>
        <dbReference type="PIRSR" id="PIRSR000185-1"/>
    </source>
</evidence>
<dbReference type="InterPro" id="IPR014362">
    <property type="entry name" value="Glu_DH"/>
</dbReference>
<keyword evidence="8" id="KW-0520">NAD</keyword>
<dbReference type="GO" id="GO:0004354">
    <property type="term" value="F:glutamate dehydrogenase (NADP+) activity"/>
    <property type="evidence" value="ECO:0007669"/>
    <property type="project" value="UniProtKB-EC"/>
</dbReference>
<accession>A0A148KLZ4</accession>
<evidence type="ECO:0000256" key="3">
    <source>
        <dbReference type="ARBA" id="ARBA00011643"/>
    </source>
</evidence>
<dbReference type="PIRSF" id="PIRSF000185">
    <property type="entry name" value="Glu_DH"/>
    <property type="match status" value="1"/>
</dbReference>
<keyword evidence="4 6" id="KW-0560">Oxidoreductase</keyword>
<protein>
    <recommendedName>
        <fullName evidence="6">Glutamate dehydrogenase</fullName>
    </recommendedName>
</protein>
<dbReference type="NCBIfam" id="NF006929">
    <property type="entry name" value="PRK09414.1"/>
    <property type="match status" value="1"/>
</dbReference>
<comment type="caution">
    <text evidence="12">The sequence shown here is derived from an EMBL/GenBank/DDBJ whole genome shotgun (WGS) entry which is preliminary data.</text>
</comment>
<feature type="domain" description="Glutamate/phenylalanine/leucine/valine/L-tryptophan dehydrogenase C-terminal" evidence="11">
    <location>
        <begin position="201"/>
        <end position="448"/>
    </location>
</feature>
<dbReference type="Proteomes" id="UP000070299">
    <property type="component" value="Unassembled WGS sequence"/>
</dbReference>
<organism evidence="12 13">
    <name type="scientific">Paraglaciecola hydrolytica</name>
    <dbReference type="NCBI Taxonomy" id="1799789"/>
    <lineage>
        <taxon>Bacteria</taxon>
        <taxon>Pseudomonadati</taxon>
        <taxon>Pseudomonadota</taxon>
        <taxon>Gammaproteobacteria</taxon>
        <taxon>Alteromonadales</taxon>
        <taxon>Alteromonadaceae</taxon>
        <taxon>Paraglaciecola</taxon>
    </lineage>
</organism>
<evidence type="ECO:0000256" key="1">
    <source>
        <dbReference type="ARBA" id="ARBA00003868"/>
    </source>
</evidence>
<dbReference type="PANTHER" id="PTHR43571">
    <property type="entry name" value="NADP-SPECIFIC GLUTAMATE DEHYDROGENASE 1-RELATED"/>
    <property type="match status" value="1"/>
</dbReference>
<dbReference type="PROSITE" id="PS00074">
    <property type="entry name" value="GLFV_DEHYDROGENASE"/>
    <property type="match status" value="1"/>
</dbReference>
<dbReference type="InterPro" id="IPR036291">
    <property type="entry name" value="NAD(P)-bd_dom_sf"/>
</dbReference>
<feature type="site" description="Important for catalysis" evidence="9">
    <location>
        <position position="165"/>
    </location>
</feature>
<feature type="binding site" evidence="8">
    <location>
        <position position="164"/>
    </location>
    <ligand>
        <name>substrate</name>
    </ligand>
</feature>
<dbReference type="GO" id="GO:0005829">
    <property type="term" value="C:cytosol"/>
    <property type="evidence" value="ECO:0007669"/>
    <property type="project" value="TreeGrafter"/>
</dbReference>
<dbReference type="Pfam" id="PF02812">
    <property type="entry name" value="ELFV_dehydrog_N"/>
    <property type="match status" value="1"/>
</dbReference>
<dbReference type="InterPro" id="IPR006096">
    <property type="entry name" value="Glu/Leu/Phe/Val/Trp_DH_C"/>
</dbReference>
<dbReference type="InterPro" id="IPR046346">
    <property type="entry name" value="Aminoacid_DH-like_N_sf"/>
</dbReference>
<dbReference type="GO" id="GO:0006537">
    <property type="term" value="P:glutamate biosynthetic process"/>
    <property type="evidence" value="ECO:0007669"/>
    <property type="project" value="TreeGrafter"/>
</dbReference>
<feature type="binding site" evidence="8">
    <location>
        <position position="382"/>
    </location>
    <ligand>
        <name>substrate</name>
    </ligand>
</feature>
<keyword evidence="8" id="KW-0547">Nucleotide-binding</keyword>
<evidence type="ECO:0000256" key="6">
    <source>
        <dbReference type="PIRNR" id="PIRNR000185"/>
    </source>
</evidence>
<feature type="binding site" evidence="8">
    <location>
        <position position="110"/>
    </location>
    <ligand>
        <name>substrate</name>
    </ligand>
</feature>
<dbReference type="OrthoDB" id="9803297at2"/>
<feature type="binding site" evidence="8">
    <location>
        <position position="113"/>
    </location>
    <ligand>
        <name>substrate</name>
    </ligand>
</feature>
<dbReference type="EMBL" id="LSNE01000011">
    <property type="protein sequence ID" value="KXI27317.1"/>
    <property type="molecule type" value="Genomic_DNA"/>
</dbReference>
<dbReference type="InterPro" id="IPR033524">
    <property type="entry name" value="Glu/Leu/Phe/Val_DH_AS"/>
</dbReference>
<dbReference type="SMART" id="SM00839">
    <property type="entry name" value="ELFV_dehydrog"/>
    <property type="match status" value="1"/>
</dbReference>
<dbReference type="Pfam" id="PF00208">
    <property type="entry name" value="ELFV_dehydrog"/>
    <property type="match status" value="1"/>
</dbReference>
<comment type="catalytic activity">
    <reaction evidence="5">
        <text>L-glutamate + NADP(+) + H2O = 2-oxoglutarate + NH4(+) + NADPH + H(+)</text>
        <dbReference type="Rhea" id="RHEA:11612"/>
        <dbReference type="ChEBI" id="CHEBI:15377"/>
        <dbReference type="ChEBI" id="CHEBI:15378"/>
        <dbReference type="ChEBI" id="CHEBI:16810"/>
        <dbReference type="ChEBI" id="CHEBI:28938"/>
        <dbReference type="ChEBI" id="CHEBI:29985"/>
        <dbReference type="ChEBI" id="CHEBI:57783"/>
        <dbReference type="ChEBI" id="CHEBI:58349"/>
        <dbReference type="EC" id="1.4.1.4"/>
    </reaction>
</comment>
<dbReference type="SUPFAM" id="SSF53223">
    <property type="entry name" value="Aminoacid dehydrogenase-like, N-terminal domain"/>
    <property type="match status" value="1"/>
</dbReference>
<name>A0A148KLZ4_9ALTE</name>
<feature type="binding site" evidence="8">
    <location>
        <position position="239"/>
    </location>
    <ligand>
        <name>NAD(+)</name>
        <dbReference type="ChEBI" id="CHEBI:57540"/>
    </ligand>
</feature>
<comment type="similarity">
    <text evidence="2 6 10">Belongs to the Glu/Leu/Phe/Val dehydrogenases family.</text>
</comment>
<evidence type="ECO:0000259" key="11">
    <source>
        <dbReference type="SMART" id="SM00839"/>
    </source>
</evidence>
<dbReference type="FunFam" id="1.10.285.10:FF:000001">
    <property type="entry name" value="Glutamate dehydrogenase"/>
    <property type="match status" value="1"/>
</dbReference>
<dbReference type="AlphaFoldDB" id="A0A148KLZ4"/>
<proteinExistence type="inferred from homology"/>
<evidence type="ECO:0000256" key="5">
    <source>
        <dbReference type="ARBA" id="ARBA00048584"/>
    </source>
</evidence>
<evidence type="ECO:0000256" key="8">
    <source>
        <dbReference type="PIRSR" id="PIRSR000185-2"/>
    </source>
</evidence>
<dbReference type="InterPro" id="IPR006095">
    <property type="entry name" value="Glu/Leu/Phe/Val/Trp_DH"/>
</dbReference>
<feature type="active site" description="Proton donor" evidence="7">
    <location>
        <position position="125"/>
    </location>
</feature>
<sequence>MEYIHKTISDLKHSSPAQAEFYQAVGEVLDSLAPILASNTNYQRQAIIQRLVEPERQIMFRVPWVDDKGEIQVNKGYRVEFNSALGPYKGGLRFHPSVNASIIKFLGFEQIFKNALTGLPIGGGKGGANFNPKGRSDGEIMRFCQSFMNELYRHIGPTTDVPAGDIGVGAREIGYMFGQYKRLTGRYEGVFTGKSLLWGGSLVRKEATGYGAVYFADYMLQARGHNLQGRRCLVSGAGNVAIYAMEKLYHLGATPISCSDSSGTLYHAEGIDLKLIKQLKEQQRASLIGYLDNYPDAKYTPVSDYPVDGHAVWRYKADAAFPCATQNELTKADAEALITNGCQLVSEGANMPSTQEAIDVFIEARIAYGPGKAANAGGVATSQLEMAQNASMQKWTFEEVDQKLQQIMKNIFVTASETAKEFGQEGNLVLGANIAGFRRVADAMIEQGVV</sequence>
<dbReference type="STRING" id="1799789.AX660_21570"/>
<dbReference type="RefSeq" id="WP_068380572.1">
    <property type="nucleotide sequence ID" value="NZ_LSNE01000011.1"/>
</dbReference>
<evidence type="ECO:0000256" key="9">
    <source>
        <dbReference type="PIRSR" id="PIRSR000185-3"/>
    </source>
</evidence>
<dbReference type="Gene3D" id="3.40.50.10860">
    <property type="entry name" value="Leucine Dehydrogenase, chain A, domain 1"/>
    <property type="match status" value="1"/>
</dbReference>
<reference evidence="13" key="1">
    <citation type="submission" date="2016-02" db="EMBL/GenBank/DDBJ databases">
        <authorList>
            <person name="Schultz-Johansen M."/>
            <person name="Glaring M.A."/>
            <person name="Bech P.K."/>
            <person name="Stougaard P."/>
        </authorList>
    </citation>
    <scope>NUCLEOTIDE SEQUENCE [LARGE SCALE GENOMIC DNA]</scope>
    <source>
        <strain evidence="13">S66</strain>
    </source>
</reference>
<dbReference type="CDD" id="cd05313">
    <property type="entry name" value="NAD_bind_2_Glu_DH"/>
    <property type="match status" value="1"/>
</dbReference>
<dbReference type="FunFam" id="3.40.50.720:FF:000030">
    <property type="entry name" value="Glutamate dehydrogenase"/>
    <property type="match status" value="1"/>
</dbReference>
<evidence type="ECO:0000313" key="13">
    <source>
        <dbReference type="Proteomes" id="UP000070299"/>
    </source>
</evidence>
<evidence type="ECO:0000256" key="10">
    <source>
        <dbReference type="RuleBase" id="RU004417"/>
    </source>
</evidence>
<dbReference type="Gene3D" id="1.10.285.10">
    <property type="entry name" value="Glutamate Dehydrogenase, chain A, domain 3"/>
    <property type="match status" value="2"/>
</dbReference>
<feature type="binding site" evidence="8">
    <location>
        <position position="208"/>
    </location>
    <ligand>
        <name>NAD(+)</name>
        <dbReference type="ChEBI" id="CHEBI:57540"/>
    </ligand>
</feature>
<gene>
    <name evidence="12" type="ORF">AX660_21570</name>
</gene>
<evidence type="ECO:0000313" key="12">
    <source>
        <dbReference type="EMBL" id="KXI27317.1"/>
    </source>
</evidence>
<evidence type="ECO:0000256" key="2">
    <source>
        <dbReference type="ARBA" id="ARBA00006382"/>
    </source>
</evidence>
<keyword evidence="13" id="KW-1185">Reference proteome</keyword>
<dbReference type="GO" id="GO:0000166">
    <property type="term" value="F:nucleotide binding"/>
    <property type="evidence" value="ECO:0007669"/>
    <property type="project" value="UniProtKB-KW"/>
</dbReference>
<dbReference type="PRINTS" id="PR00082">
    <property type="entry name" value="GLFDHDRGNASE"/>
</dbReference>
<feature type="binding site" evidence="8">
    <location>
        <position position="89"/>
    </location>
    <ligand>
        <name>substrate</name>
    </ligand>
</feature>
<dbReference type="SUPFAM" id="SSF51735">
    <property type="entry name" value="NAD(P)-binding Rossmann-fold domains"/>
    <property type="match status" value="1"/>
</dbReference>
<comment type="subunit">
    <text evidence="3">Homohexamer.</text>
</comment>